<dbReference type="SUPFAM" id="SSF53098">
    <property type="entry name" value="Ribonuclease H-like"/>
    <property type="match status" value="1"/>
</dbReference>
<dbReference type="Pfam" id="PF13456">
    <property type="entry name" value="RVT_3"/>
    <property type="match status" value="1"/>
</dbReference>
<dbReference type="InterPro" id="IPR012337">
    <property type="entry name" value="RNaseH-like_sf"/>
</dbReference>
<dbReference type="PANTHER" id="PTHR47074:SF11">
    <property type="entry name" value="REVERSE TRANSCRIPTASE-LIKE PROTEIN"/>
    <property type="match status" value="1"/>
</dbReference>
<dbReference type="CDD" id="cd06222">
    <property type="entry name" value="RNase_H_like"/>
    <property type="match status" value="1"/>
</dbReference>
<reference evidence="2" key="1">
    <citation type="journal article" date="2025" name="Foods">
        <title>Unveiling the Microbial Signatures of Arabica Coffee Cherries: Insights into Ripeness Specific Diversity, Functional Traits, and Implications for Quality and Safety.</title>
        <authorList>
            <consortium name="RefSeq"/>
            <person name="Tenea G.N."/>
            <person name="Cifuentes V."/>
            <person name="Reyes P."/>
            <person name="Cevallos-Vallejos M."/>
        </authorList>
    </citation>
    <scope>NUCLEOTIDE SEQUENCE [LARGE SCALE GENOMIC DNA]</scope>
</reference>
<gene>
    <name evidence="3" type="primary">LOC113713917</name>
</gene>
<reference evidence="3" key="2">
    <citation type="submission" date="2025-08" db="UniProtKB">
        <authorList>
            <consortium name="RefSeq"/>
        </authorList>
    </citation>
    <scope>IDENTIFICATION</scope>
    <source>
        <tissue evidence="3">Leaves</tissue>
    </source>
</reference>
<name>A0A6P6UT57_COFAR</name>
<dbReference type="GO" id="GO:0004523">
    <property type="term" value="F:RNA-DNA hybrid ribonuclease activity"/>
    <property type="evidence" value="ECO:0007669"/>
    <property type="project" value="InterPro"/>
</dbReference>
<evidence type="ECO:0000313" key="2">
    <source>
        <dbReference type="Proteomes" id="UP001652660"/>
    </source>
</evidence>
<dbReference type="InterPro" id="IPR002156">
    <property type="entry name" value="RNaseH_domain"/>
</dbReference>
<dbReference type="GeneID" id="113713917"/>
<dbReference type="AlphaFoldDB" id="A0A6P6UT57"/>
<dbReference type="OrthoDB" id="1749524at2759"/>
<dbReference type="InterPro" id="IPR044730">
    <property type="entry name" value="RNase_H-like_dom_plant"/>
</dbReference>
<evidence type="ECO:0000313" key="3">
    <source>
        <dbReference type="RefSeq" id="XP_027093526.2"/>
    </source>
</evidence>
<dbReference type="RefSeq" id="XP_027093526.2">
    <property type="nucleotide sequence ID" value="XM_027237725.2"/>
</dbReference>
<organism evidence="2 3">
    <name type="scientific">Coffea arabica</name>
    <name type="common">Arabian coffee</name>
    <dbReference type="NCBI Taxonomy" id="13443"/>
    <lineage>
        <taxon>Eukaryota</taxon>
        <taxon>Viridiplantae</taxon>
        <taxon>Streptophyta</taxon>
        <taxon>Embryophyta</taxon>
        <taxon>Tracheophyta</taxon>
        <taxon>Spermatophyta</taxon>
        <taxon>Magnoliopsida</taxon>
        <taxon>eudicotyledons</taxon>
        <taxon>Gunneridae</taxon>
        <taxon>Pentapetalae</taxon>
        <taxon>asterids</taxon>
        <taxon>lamiids</taxon>
        <taxon>Gentianales</taxon>
        <taxon>Rubiaceae</taxon>
        <taxon>Ixoroideae</taxon>
        <taxon>Gardenieae complex</taxon>
        <taxon>Bertiereae - Coffeeae clade</taxon>
        <taxon>Coffeeae</taxon>
        <taxon>Coffea</taxon>
    </lineage>
</organism>
<dbReference type="InterPro" id="IPR036397">
    <property type="entry name" value="RNaseH_sf"/>
</dbReference>
<proteinExistence type="predicted"/>
<dbReference type="Proteomes" id="UP001652660">
    <property type="component" value="Chromosome 10e"/>
</dbReference>
<keyword evidence="2" id="KW-1185">Reference proteome</keyword>
<dbReference type="InterPro" id="IPR052929">
    <property type="entry name" value="RNase_H-like_EbsB-rel"/>
</dbReference>
<feature type="domain" description="RNase H type-1" evidence="1">
    <location>
        <begin position="51"/>
        <end position="172"/>
    </location>
</feature>
<sequence length="206" mass="23126">MNAKLIVDKAQQEWFEYENETEAGARTNDISKMGRQQQCRWEPPKGVIKINTDAAISARMVRIGLGIIARNWRGKIVKAKGISECKREEAGKEEALAIRSALVMAKDAGWTNIEVQTDCKGVVDQINTGNVQDSSIKTILEDIGDLRQDFDCCKFSFVPRAGNGCSHSLAQFTVKLIRNVEWENSFPMWLIDLVRKDMGVVTPFCN</sequence>
<protein>
    <recommendedName>
        <fullName evidence="1">RNase H type-1 domain-containing protein</fullName>
    </recommendedName>
</protein>
<dbReference type="Gene3D" id="3.30.420.10">
    <property type="entry name" value="Ribonuclease H-like superfamily/Ribonuclease H"/>
    <property type="match status" value="1"/>
</dbReference>
<dbReference type="GO" id="GO:0003676">
    <property type="term" value="F:nucleic acid binding"/>
    <property type="evidence" value="ECO:0007669"/>
    <property type="project" value="InterPro"/>
</dbReference>
<accession>A0A6P6UT57</accession>
<dbReference type="PANTHER" id="PTHR47074">
    <property type="entry name" value="BNAC02G40300D PROTEIN"/>
    <property type="match status" value="1"/>
</dbReference>
<evidence type="ECO:0000259" key="1">
    <source>
        <dbReference type="Pfam" id="PF13456"/>
    </source>
</evidence>